<dbReference type="KEGG" id="pbro:HOP40_29515"/>
<dbReference type="InterPro" id="IPR023214">
    <property type="entry name" value="HAD_sf"/>
</dbReference>
<gene>
    <name evidence="1" type="ORF">HOP40_29515</name>
</gene>
<keyword evidence="2" id="KW-1185">Reference proteome</keyword>
<dbReference type="InterPro" id="IPR022468">
    <property type="entry name" value="PhnX-like"/>
</dbReference>
<dbReference type="GO" id="GO:0005829">
    <property type="term" value="C:cytosol"/>
    <property type="evidence" value="ECO:0007669"/>
    <property type="project" value="TreeGrafter"/>
</dbReference>
<keyword evidence="1" id="KW-0378">Hydrolase</keyword>
<dbReference type="EMBL" id="CP053564">
    <property type="protein sequence ID" value="QJY49384.1"/>
    <property type="molecule type" value="Genomic_DNA"/>
</dbReference>
<dbReference type="Proteomes" id="UP000505377">
    <property type="component" value="Chromosome"/>
</dbReference>
<name>A0A6M6JMT3_9PSEU</name>
<dbReference type="SUPFAM" id="SSF56784">
    <property type="entry name" value="HAD-like"/>
    <property type="match status" value="1"/>
</dbReference>
<dbReference type="GO" id="GO:0006281">
    <property type="term" value="P:DNA repair"/>
    <property type="evidence" value="ECO:0007669"/>
    <property type="project" value="TreeGrafter"/>
</dbReference>
<proteinExistence type="predicted"/>
<sequence length="224" mass="22886">MIELVALDIAGTTVDEGGAVYAVLTDVVRDHGAPGTDAEIRTWMGADKREALRALLADPGPDVVEAAHAEFVARLTARYRDTPPVPMAGVPEAFAALRAAGVRIALTTGFDRQVTDPLLEALGWSVGDPLDAVVCASEVAGGRPQPHMVRRAMELTGVTEPARVLVGGDTVLDVRAGHAAGAGLVVGVLTGGQTRAELAAEHPTEIVDGVADLPALIGLGAGAV</sequence>
<dbReference type="AlphaFoldDB" id="A0A6M6JMT3"/>
<dbReference type="RefSeq" id="WP_172165005.1">
    <property type="nucleotide sequence ID" value="NZ_CP053564.1"/>
</dbReference>
<reference evidence="1 2" key="1">
    <citation type="submission" date="2020-05" db="EMBL/GenBank/DDBJ databases">
        <authorList>
            <person name="Mo P."/>
        </authorList>
    </citation>
    <scope>NUCLEOTIDE SEQUENCE [LARGE SCALE GENOMIC DNA]</scope>
    <source>
        <strain evidence="1 2">Gen01</strain>
    </source>
</reference>
<dbReference type="Pfam" id="PF00702">
    <property type="entry name" value="Hydrolase"/>
    <property type="match status" value="1"/>
</dbReference>
<dbReference type="PANTHER" id="PTHR43434:SF19">
    <property type="entry name" value="PHOSPHONOACETALDEHYDE HYDROLASE"/>
    <property type="match status" value="1"/>
</dbReference>
<evidence type="ECO:0000313" key="2">
    <source>
        <dbReference type="Proteomes" id="UP000505377"/>
    </source>
</evidence>
<dbReference type="Gene3D" id="3.40.50.1000">
    <property type="entry name" value="HAD superfamily/HAD-like"/>
    <property type="match status" value="1"/>
</dbReference>
<accession>A0A6M6JMT3</accession>
<dbReference type="NCBIfam" id="TIGR03351">
    <property type="entry name" value="PhnX-like"/>
    <property type="match status" value="1"/>
</dbReference>
<evidence type="ECO:0000313" key="1">
    <source>
        <dbReference type="EMBL" id="QJY49384.1"/>
    </source>
</evidence>
<dbReference type="PANTHER" id="PTHR43434">
    <property type="entry name" value="PHOSPHOGLYCOLATE PHOSPHATASE"/>
    <property type="match status" value="1"/>
</dbReference>
<organism evidence="1 2">
    <name type="scientific">Pseudonocardia broussonetiae</name>
    <dbReference type="NCBI Taxonomy" id="2736640"/>
    <lineage>
        <taxon>Bacteria</taxon>
        <taxon>Bacillati</taxon>
        <taxon>Actinomycetota</taxon>
        <taxon>Actinomycetes</taxon>
        <taxon>Pseudonocardiales</taxon>
        <taxon>Pseudonocardiaceae</taxon>
        <taxon>Pseudonocardia</taxon>
    </lineage>
</organism>
<dbReference type="Gene3D" id="1.10.150.240">
    <property type="entry name" value="Putative phosphatase, domain 2"/>
    <property type="match status" value="1"/>
</dbReference>
<dbReference type="SFLD" id="SFLDS00003">
    <property type="entry name" value="Haloacid_Dehalogenase"/>
    <property type="match status" value="1"/>
</dbReference>
<protein>
    <submittedName>
        <fullName evidence="1">Phosphonatase-like hydrolase</fullName>
    </submittedName>
</protein>
<dbReference type="InterPro" id="IPR050155">
    <property type="entry name" value="HAD-like_hydrolase_sf"/>
</dbReference>
<dbReference type="InterPro" id="IPR036412">
    <property type="entry name" value="HAD-like_sf"/>
</dbReference>
<dbReference type="SFLD" id="SFLDG01129">
    <property type="entry name" value="C1.5:_HAD__Beta-PGM__Phosphata"/>
    <property type="match status" value="1"/>
</dbReference>
<dbReference type="GO" id="GO:0008967">
    <property type="term" value="F:phosphoglycolate phosphatase activity"/>
    <property type="evidence" value="ECO:0007669"/>
    <property type="project" value="TreeGrafter"/>
</dbReference>
<dbReference type="InterPro" id="IPR023198">
    <property type="entry name" value="PGP-like_dom2"/>
</dbReference>